<evidence type="ECO:0000256" key="6">
    <source>
        <dbReference type="ARBA" id="ARBA00022490"/>
    </source>
</evidence>
<dbReference type="PANTHER" id="PTHR34982">
    <property type="entry name" value="YOP PROTEINS TRANSLOCATION PROTEIN L"/>
    <property type="match status" value="1"/>
</dbReference>
<dbReference type="GO" id="GO:0005829">
    <property type="term" value="C:cytosol"/>
    <property type="evidence" value="ECO:0007669"/>
    <property type="project" value="TreeGrafter"/>
</dbReference>
<keyword evidence="5" id="KW-0813">Transport</keyword>
<dbReference type="AlphaFoldDB" id="A0A7W3YVD3"/>
<keyword evidence="7" id="KW-1005">Bacterial flagellum biogenesis</keyword>
<evidence type="ECO:0000256" key="4">
    <source>
        <dbReference type="ARBA" id="ARBA00016507"/>
    </source>
</evidence>
<dbReference type="PANTHER" id="PTHR34982:SF1">
    <property type="entry name" value="FLAGELLAR ASSEMBLY PROTEIN FLIH"/>
    <property type="match status" value="1"/>
</dbReference>
<evidence type="ECO:0000256" key="1">
    <source>
        <dbReference type="ARBA" id="ARBA00003041"/>
    </source>
</evidence>
<organism evidence="11 12">
    <name type="scientific">Stenotrophomonas koreensis</name>
    <dbReference type="NCBI Taxonomy" id="266128"/>
    <lineage>
        <taxon>Bacteria</taxon>
        <taxon>Pseudomonadati</taxon>
        <taxon>Pseudomonadota</taxon>
        <taxon>Gammaproteobacteria</taxon>
        <taxon>Lysobacterales</taxon>
        <taxon>Lysobacteraceae</taxon>
        <taxon>Stenotrophomonas</taxon>
    </lineage>
</organism>
<keyword evidence="11" id="KW-0282">Flagellum</keyword>
<reference evidence="11 12" key="1">
    <citation type="submission" date="2020-08" db="EMBL/GenBank/DDBJ databases">
        <title>Stenotrophomonas sp. W1S232.</title>
        <authorList>
            <person name="Deng Y."/>
        </authorList>
    </citation>
    <scope>NUCLEOTIDE SEQUENCE [LARGE SCALE GENOMIC DNA]</scope>
    <source>
        <strain evidence="11 12">W1S232</strain>
    </source>
</reference>
<dbReference type="GO" id="GO:0009288">
    <property type="term" value="C:bacterial-type flagellum"/>
    <property type="evidence" value="ECO:0007669"/>
    <property type="project" value="InterPro"/>
</dbReference>
<accession>A0A7W3YVD3</accession>
<evidence type="ECO:0000256" key="2">
    <source>
        <dbReference type="ARBA" id="ARBA00004496"/>
    </source>
</evidence>
<proteinExistence type="inferred from homology"/>
<dbReference type="InterPro" id="IPR000563">
    <property type="entry name" value="Flag_FliH"/>
</dbReference>
<comment type="caution">
    <text evidence="11">The sequence shown here is derived from an EMBL/GenBank/DDBJ whole genome shotgun (WGS) entry which is preliminary data.</text>
</comment>
<comment type="subcellular location">
    <subcellularLocation>
        <location evidence="2">Cytoplasm</location>
    </subcellularLocation>
</comment>
<keyword evidence="8" id="KW-0653">Protein transport</keyword>
<dbReference type="Pfam" id="PF02108">
    <property type="entry name" value="FliH"/>
    <property type="match status" value="1"/>
</dbReference>
<keyword evidence="11" id="KW-0966">Cell projection</keyword>
<dbReference type="GO" id="GO:0044781">
    <property type="term" value="P:bacterial-type flagellum organization"/>
    <property type="evidence" value="ECO:0007669"/>
    <property type="project" value="UniProtKB-KW"/>
</dbReference>
<evidence type="ECO:0000313" key="12">
    <source>
        <dbReference type="Proteomes" id="UP000550609"/>
    </source>
</evidence>
<evidence type="ECO:0000256" key="5">
    <source>
        <dbReference type="ARBA" id="ARBA00022448"/>
    </source>
</evidence>
<keyword evidence="9" id="KW-1006">Bacterial flagellum protein export</keyword>
<comment type="function">
    <text evidence="1">Needed for flagellar regrowth and assembly.</text>
</comment>
<feature type="domain" description="Flagellar assembly protein FliH/Type III secretion system HrpE" evidence="10">
    <location>
        <begin position="101"/>
        <end position="221"/>
    </location>
</feature>
<evidence type="ECO:0000256" key="9">
    <source>
        <dbReference type="ARBA" id="ARBA00023225"/>
    </source>
</evidence>
<evidence type="ECO:0000256" key="8">
    <source>
        <dbReference type="ARBA" id="ARBA00022927"/>
    </source>
</evidence>
<protein>
    <recommendedName>
        <fullName evidence="4">Flagellar assembly protein FliH</fullName>
    </recommendedName>
</protein>
<name>A0A7W3YVD3_9GAMM</name>
<dbReference type="Proteomes" id="UP000550609">
    <property type="component" value="Unassembled WGS sequence"/>
</dbReference>
<gene>
    <name evidence="11" type="ORF">H4O09_12875</name>
</gene>
<evidence type="ECO:0000313" key="11">
    <source>
        <dbReference type="EMBL" id="MBB1117946.1"/>
    </source>
</evidence>
<evidence type="ECO:0000256" key="7">
    <source>
        <dbReference type="ARBA" id="ARBA00022795"/>
    </source>
</evidence>
<evidence type="ECO:0000256" key="3">
    <source>
        <dbReference type="ARBA" id="ARBA00006602"/>
    </source>
</evidence>
<sequence length="233" mass="24840">MSDTVQRWIAPDLNLPAVDQALLDELHALDGQAYSEEIGDHEAPGNGLPTLEQIAQIEQAAHADGHARGLADGHAEGLALGRSEGHAEGLAAGQAEIRRLSAQMEGILDNFSRPLSRLEDEVVQALGELAVRIAGALVGQAYQAEPQLLAQLVQQALDSVGSYQRPLQLRLHPQDIERIAPLLQLPADCSLVADPALGRGDLRVHAEAVRIDGSLQARLQAALQSIHNSKPHA</sequence>
<keyword evidence="6" id="KW-0963">Cytoplasm</keyword>
<dbReference type="GO" id="GO:0003774">
    <property type="term" value="F:cytoskeletal motor activity"/>
    <property type="evidence" value="ECO:0007669"/>
    <property type="project" value="InterPro"/>
</dbReference>
<dbReference type="InterPro" id="IPR018035">
    <property type="entry name" value="Flagellar_FliH/T3SS_HrpE"/>
</dbReference>
<dbReference type="GO" id="GO:0071973">
    <property type="term" value="P:bacterial-type flagellum-dependent cell motility"/>
    <property type="evidence" value="ECO:0007669"/>
    <property type="project" value="InterPro"/>
</dbReference>
<evidence type="ECO:0000259" key="10">
    <source>
        <dbReference type="Pfam" id="PF02108"/>
    </source>
</evidence>
<dbReference type="EMBL" id="JACIUV010000006">
    <property type="protein sequence ID" value="MBB1117946.1"/>
    <property type="molecule type" value="Genomic_DNA"/>
</dbReference>
<dbReference type="GO" id="GO:0015031">
    <property type="term" value="P:protein transport"/>
    <property type="evidence" value="ECO:0007669"/>
    <property type="project" value="UniProtKB-KW"/>
</dbReference>
<comment type="similarity">
    <text evidence="3">Belongs to the FliH family.</text>
</comment>
<dbReference type="PRINTS" id="PR01003">
    <property type="entry name" value="FLGFLIH"/>
</dbReference>
<dbReference type="RefSeq" id="WP_182622905.1">
    <property type="nucleotide sequence ID" value="NZ_JACIUV010000006.1"/>
</dbReference>
<dbReference type="InterPro" id="IPR051472">
    <property type="entry name" value="T3SS_Stator/FliH"/>
</dbReference>
<keyword evidence="11" id="KW-0969">Cilium</keyword>